<evidence type="ECO:0000313" key="1">
    <source>
        <dbReference type="EMBL" id="MDC7136427.1"/>
    </source>
</evidence>
<proteinExistence type="predicted"/>
<evidence type="ECO:0000313" key="2">
    <source>
        <dbReference type="Proteomes" id="UP001215398"/>
    </source>
</evidence>
<accession>A0ABT5H760</accession>
<reference evidence="1 2" key="1">
    <citation type="submission" date="2023-01" db="EMBL/GenBank/DDBJ databases">
        <title>Exploring GABA producing Bacteroides strains toward improving mental health.</title>
        <authorList>
            <person name="Yousuf B."/>
            <person name="Bouhlel N.E."/>
            <person name="Mottawea W."/>
            <person name="Hammami R."/>
        </authorList>
    </citation>
    <scope>NUCLEOTIDE SEQUENCE [LARGE SCALE GENOMIC DNA]</scope>
    <source>
        <strain evidence="1 2">UO.H1054</strain>
    </source>
</reference>
<dbReference type="Pfam" id="PF06296">
    <property type="entry name" value="RelE"/>
    <property type="match status" value="1"/>
</dbReference>
<dbReference type="PIRSF" id="PIRSF039032">
    <property type="entry name" value="HigB-2"/>
    <property type="match status" value="1"/>
</dbReference>
<organism evidence="1 2">
    <name type="scientific">Bacteroides zhangwenhongii</name>
    <dbReference type="NCBI Taxonomy" id="2650157"/>
    <lineage>
        <taxon>Bacteria</taxon>
        <taxon>Pseudomonadati</taxon>
        <taxon>Bacteroidota</taxon>
        <taxon>Bacteroidia</taxon>
        <taxon>Bacteroidales</taxon>
        <taxon>Bacteroidaceae</taxon>
        <taxon>Bacteroides</taxon>
    </lineage>
</organism>
<keyword evidence="2" id="KW-1185">Reference proteome</keyword>
<dbReference type="Proteomes" id="UP001215398">
    <property type="component" value="Unassembled WGS sequence"/>
</dbReference>
<dbReference type="EMBL" id="JAQPYS010000053">
    <property type="protein sequence ID" value="MDC7136427.1"/>
    <property type="molecule type" value="Genomic_DNA"/>
</dbReference>
<sequence length="112" mass="12572">MNCNIIATSFFKRELKRLSKHYKSMRQDFAGLLESLRREPQQGVDLGRGLHKVRMAISSKGKGKSGGARVITLTVLISETDTNIVLLTIYDKSECENLTDKELTDIVKKSSL</sequence>
<dbReference type="InterPro" id="IPR009387">
    <property type="entry name" value="HigB-2"/>
</dbReference>
<comment type="caution">
    <text evidence="1">The sequence shown here is derived from an EMBL/GenBank/DDBJ whole genome shotgun (WGS) entry which is preliminary data.</text>
</comment>
<dbReference type="RefSeq" id="WP_272720295.1">
    <property type="nucleotide sequence ID" value="NZ_JAQPYS010000053.1"/>
</dbReference>
<protein>
    <submittedName>
        <fullName evidence="1">Type II toxin-antitoxin system RelE/ParE family toxin</fullName>
    </submittedName>
</protein>
<gene>
    <name evidence="1" type="ORF">PQG98_08740</name>
</gene>
<name>A0ABT5H760_9BACE</name>